<keyword evidence="4" id="KW-1185">Reference proteome</keyword>
<evidence type="ECO:0000259" key="1">
    <source>
        <dbReference type="Pfam" id="PF11726"/>
    </source>
</evidence>
<dbReference type="EMBL" id="PDDX01000001">
    <property type="protein sequence ID" value="PHI29150.1"/>
    <property type="molecule type" value="Genomic_DNA"/>
</dbReference>
<reference evidence="2" key="2">
    <citation type="submission" date="2017-09" db="EMBL/GenBank/DDBJ databases">
        <title>FDA dAtabase for Regulatory Grade micrObial Sequences (FDA-ARGOS): Supporting development and validation of Infectious Disease Dx tests.</title>
        <authorList>
            <person name="Minogue T."/>
            <person name="Wolcott M."/>
            <person name="Wasieloski L."/>
            <person name="Aguilar W."/>
            <person name="Moore D."/>
            <person name="Tallon L.J."/>
            <person name="Sadzewicz L."/>
            <person name="Ott S."/>
            <person name="Zhao X."/>
            <person name="Nagaraj S."/>
            <person name="Vavikolanu K."/>
            <person name="Aluvathingal J."/>
            <person name="Nadendla S."/>
            <person name="Sichtig H."/>
        </authorList>
    </citation>
    <scope>NUCLEOTIDE SEQUENCE</scope>
    <source>
        <strain evidence="2">FDAARGOS_387</strain>
    </source>
</reference>
<dbReference type="Pfam" id="PF11726">
    <property type="entry name" value="YagK_YfjJ_C"/>
    <property type="match status" value="1"/>
</dbReference>
<accession>A0A2C6BYF0</accession>
<evidence type="ECO:0000313" key="5">
    <source>
        <dbReference type="Proteomes" id="UP000373449"/>
    </source>
</evidence>
<dbReference type="InterPro" id="IPR057271">
    <property type="entry name" value="YagK_YfjJ_C"/>
</dbReference>
<proteinExistence type="predicted"/>
<protein>
    <submittedName>
        <fullName evidence="2">Inovirus Gp2 family protein</fullName>
    </submittedName>
    <submittedName>
        <fullName evidence="3">Protein of uncharacterized function (DUF3296)</fullName>
    </submittedName>
</protein>
<dbReference type="RefSeq" id="WP_029096048.1">
    <property type="nucleotide sequence ID" value="NZ_CAADJA010000002.1"/>
</dbReference>
<dbReference type="Proteomes" id="UP000224974">
    <property type="component" value="Unassembled WGS sequence"/>
</dbReference>
<dbReference type="OrthoDB" id="8592743at2"/>
<dbReference type="EMBL" id="CAADJA010000002">
    <property type="protein sequence ID" value="VFS47330.1"/>
    <property type="molecule type" value="Genomic_DNA"/>
</dbReference>
<gene>
    <name evidence="2" type="ORF">CRN84_07360</name>
    <name evidence="3" type="ORF">NCTC12282_02265</name>
</gene>
<sequence length="190" mass="22489">MSIVNPNYQMNPFLLAQLHNHVHTLQARYSKLLAFRMDFFYLKDSVLFKQRTNDYSLCDIWRLAEMAMEFNGVIGYAWVMEYTAQHGIHFHAVFYLNGHQHQNYFPTAQCITQHWQAITRGQGYVHDCSRDTTRYPRQGQGRLDHTQTRRFNALLYAVSYLAKEEQKDGVYCYRTSRVEPPSGRGRPRQQ</sequence>
<evidence type="ECO:0000313" key="4">
    <source>
        <dbReference type="Proteomes" id="UP000224974"/>
    </source>
</evidence>
<evidence type="ECO:0000313" key="3">
    <source>
        <dbReference type="EMBL" id="VFS47330.1"/>
    </source>
</evidence>
<organism evidence="2 4">
    <name type="scientific">Budvicia aquatica</name>
    <dbReference type="NCBI Taxonomy" id="82979"/>
    <lineage>
        <taxon>Bacteria</taxon>
        <taxon>Pseudomonadati</taxon>
        <taxon>Pseudomonadota</taxon>
        <taxon>Gammaproteobacteria</taxon>
        <taxon>Enterobacterales</taxon>
        <taxon>Budviciaceae</taxon>
        <taxon>Budvicia</taxon>
    </lineage>
</organism>
<feature type="domain" description="YagK/YfjJ C-terminal" evidence="1">
    <location>
        <begin position="67"/>
        <end position="168"/>
    </location>
</feature>
<dbReference type="Proteomes" id="UP000373449">
    <property type="component" value="Unassembled WGS sequence"/>
</dbReference>
<evidence type="ECO:0000313" key="2">
    <source>
        <dbReference type="EMBL" id="PHI29150.1"/>
    </source>
</evidence>
<dbReference type="STRING" id="1111728.GCA_000427805_04398"/>
<name>A0A2C6BYF0_9GAMM</name>
<reference evidence="4" key="1">
    <citation type="submission" date="2017-09" db="EMBL/GenBank/DDBJ databases">
        <title>FDA dAtabase for Regulatory Grade micrObial Sequences (FDA-ARGOS): Supporting development and validation of Infectious Disease Dx tests.</title>
        <authorList>
            <person name="Minogue T."/>
            <person name="Wolcott M."/>
            <person name="Wasieloski L."/>
            <person name="Aguilar W."/>
            <person name="Moore D."/>
            <person name="Tallon L."/>
            <person name="Sadzewicz L."/>
            <person name="Ott S."/>
            <person name="Zhao X."/>
            <person name="Nagaraj S."/>
            <person name="Vavikolanu K."/>
            <person name="Aluvathingal J."/>
            <person name="Nadendla S."/>
            <person name="Sichtig H."/>
        </authorList>
    </citation>
    <scope>NUCLEOTIDE SEQUENCE [LARGE SCALE GENOMIC DNA]</scope>
    <source>
        <strain evidence="4">FDAARGOS_387</strain>
    </source>
</reference>
<reference evidence="3 5" key="3">
    <citation type="submission" date="2019-03" db="EMBL/GenBank/DDBJ databases">
        <authorList>
            <consortium name="Pathogen Informatics"/>
        </authorList>
    </citation>
    <scope>NUCLEOTIDE SEQUENCE [LARGE SCALE GENOMIC DNA]</scope>
    <source>
        <strain evidence="3 5">NCTC12282</strain>
    </source>
</reference>
<dbReference type="AlphaFoldDB" id="A0A2C6BYF0"/>